<evidence type="ECO:0000256" key="1">
    <source>
        <dbReference type="ARBA" id="ARBA00023015"/>
    </source>
</evidence>
<comment type="caution">
    <text evidence="5">The sequence shown here is derived from an EMBL/GenBank/DDBJ whole genome shotgun (WGS) entry which is preliminary data.</text>
</comment>
<dbReference type="CDD" id="cd06267">
    <property type="entry name" value="PBP1_LacI_sugar_binding-like"/>
    <property type="match status" value="1"/>
</dbReference>
<dbReference type="Gene3D" id="3.40.50.2300">
    <property type="match status" value="2"/>
</dbReference>
<reference evidence="5 6" key="1">
    <citation type="submission" date="2017-12" db="EMBL/GenBank/DDBJ databases">
        <title>Sequencing the genomes of 1000 Actinobacteria strains.</title>
        <authorList>
            <person name="Klenk H.-P."/>
        </authorList>
    </citation>
    <scope>NUCLEOTIDE SEQUENCE [LARGE SCALE GENOMIC DNA]</scope>
    <source>
        <strain evidence="5 6">DSM 45165</strain>
    </source>
</reference>
<dbReference type="PANTHER" id="PTHR30146:SF155">
    <property type="entry name" value="ALANINE RACEMASE"/>
    <property type="match status" value="1"/>
</dbReference>
<dbReference type="Proteomes" id="UP000233750">
    <property type="component" value="Unassembled WGS sequence"/>
</dbReference>
<sequence>MPEQPPGEETAGKPRRPTMVDVAAKAGVSRALVSLVFRNQPGASEATRQRVLAAADELGYRPDNAARLLARGRSRTLGVVLTVHQPFDADLVEGIYPEAERLGYDVLLSATAPGRDESKAVEALLSHRCESVILLGSQSEQAYLAELGRRTVAVSVGRRVPGAHLDSVHTADTVGVRQAVDHLAELGHREIVHVDGGKGPGAPDRRRAYRGAMRRHKLPARVLPGAYSEEAGMAAARQLLSEDRLPTAVLAGNDRCAVGLMHAFATAGLDVPKDISVVGYDDNHLSHLSYIDLTTVRQDANRIAEQAVRQAVARLEDETLEPRETVLDPKLVVRGTTGPPAVH</sequence>
<dbReference type="GO" id="GO:0000976">
    <property type="term" value="F:transcription cis-regulatory region binding"/>
    <property type="evidence" value="ECO:0007669"/>
    <property type="project" value="TreeGrafter"/>
</dbReference>
<dbReference type="PANTHER" id="PTHR30146">
    <property type="entry name" value="LACI-RELATED TRANSCRIPTIONAL REPRESSOR"/>
    <property type="match status" value="1"/>
</dbReference>
<gene>
    <name evidence="5" type="ORF">ATK30_0033</name>
</gene>
<dbReference type="SUPFAM" id="SSF47413">
    <property type="entry name" value="lambda repressor-like DNA-binding domains"/>
    <property type="match status" value="1"/>
</dbReference>
<keyword evidence="1" id="KW-0805">Transcription regulation</keyword>
<dbReference type="PROSITE" id="PS50932">
    <property type="entry name" value="HTH_LACI_2"/>
    <property type="match status" value="1"/>
</dbReference>
<feature type="domain" description="HTH lacI-type" evidence="4">
    <location>
        <begin position="17"/>
        <end position="71"/>
    </location>
</feature>
<accession>A0A2N3X1G7</accession>
<dbReference type="Pfam" id="PF00356">
    <property type="entry name" value="LacI"/>
    <property type="match status" value="1"/>
</dbReference>
<evidence type="ECO:0000256" key="3">
    <source>
        <dbReference type="ARBA" id="ARBA00023163"/>
    </source>
</evidence>
<dbReference type="InterPro" id="IPR010982">
    <property type="entry name" value="Lambda_DNA-bd_dom_sf"/>
</dbReference>
<name>A0A2N3X1G7_9PSEU</name>
<dbReference type="GO" id="GO:0003700">
    <property type="term" value="F:DNA-binding transcription factor activity"/>
    <property type="evidence" value="ECO:0007669"/>
    <property type="project" value="TreeGrafter"/>
</dbReference>
<dbReference type="Gene3D" id="1.10.260.40">
    <property type="entry name" value="lambda repressor-like DNA-binding domains"/>
    <property type="match status" value="1"/>
</dbReference>
<dbReference type="InterPro" id="IPR000843">
    <property type="entry name" value="HTH_LacI"/>
</dbReference>
<keyword evidence="6" id="KW-1185">Reference proteome</keyword>
<dbReference type="SMART" id="SM00354">
    <property type="entry name" value="HTH_LACI"/>
    <property type="match status" value="1"/>
</dbReference>
<evidence type="ECO:0000313" key="5">
    <source>
        <dbReference type="EMBL" id="PKV99961.1"/>
    </source>
</evidence>
<dbReference type="RefSeq" id="WP_341867331.1">
    <property type="nucleotide sequence ID" value="NZ_PJMY01000001.1"/>
</dbReference>
<dbReference type="InterPro" id="IPR028082">
    <property type="entry name" value="Peripla_BP_I"/>
</dbReference>
<organism evidence="5 6">
    <name type="scientific">Amycolatopsis echigonensis</name>
    <dbReference type="NCBI Taxonomy" id="2576905"/>
    <lineage>
        <taxon>Bacteria</taxon>
        <taxon>Bacillati</taxon>
        <taxon>Actinomycetota</taxon>
        <taxon>Actinomycetes</taxon>
        <taxon>Pseudonocardiales</taxon>
        <taxon>Pseudonocardiaceae</taxon>
        <taxon>Amycolatopsis</taxon>
    </lineage>
</organism>
<keyword evidence="3" id="KW-0804">Transcription</keyword>
<dbReference type="SUPFAM" id="SSF53822">
    <property type="entry name" value="Periplasmic binding protein-like I"/>
    <property type="match status" value="1"/>
</dbReference>
<dbReference type="InterPro" id="IPR046335">
    <property type="entry name" value="LacI/GalR-like_sensor"/>
</dbReference>
<evidence type="ECO:0000256" key="2">
    <source>
        <dbReference type="ARBA" id="ARBA00023125"/>
    </source>
</evidence>
<dbReference type="Pfam" id="PF13377">
    <property type="entry name" value="Peripla_BP_3"/>
    <property type="match status" value="1"/>
</dbReference>
<dbReference type="AlphaFoldDB" id="A0A2N3X1G7"/>
<dbReference type="EMBL" id="PJMY01000001">
    <property type="protein sequence ID" value="PKV99961.1"/>
    <property type="molecule type" value="Genomic_DNA"/>
</dbReference>
<evidence type="ECO:0000313" key="6">
    <source>
        <dbReference type="Proteomes" id="UP000233750"/>
    </source>
</evidence>
<protein>
    <submittedName>
        <fullName evidence="5">LacI family transcriptional regulator</fullName>
    </submittedName>
</protein>
<keyword evidence="2" id="KW-0238">DNA-binding</keyword>
<evidence type="ECO:0000259" key="4">
    <source>
        <dbReference type="PROSITE" id="PS50932"/>
    </source>
</evidence>
<dbReference type="CDD" id="cd01392">
    <property type="entry name" value="HTH_LacI"/>
    <property type="match status" value="1"/>
</dbReference>
<proteinExistence type="predicted"/>